<comment type="caution">
    <text evidence="9">The sequence shown here is derived from an EMBL/GenBank/DDBJ whole genome shotgun (WGS) entry which is preliminary data.</text>
</comment>
<feature type="binding site" evidence="6">
    <location>
        <position position="668"/>
    </location>
    <ligand>
        <name>ATP</name>
        <dbReference type="ChEBI" id="CHEBI:30616"/>
    </ligand>
</feature>
<evidence type="ECO:0000256" key="4">
    <source>
        <dbReference type="ARBA" id="ARBA00022777"/>
    </source>
</evidence>
<gene>
    <name evidence="9" type="ORF">AB1Y20_007063</name>
</gene>
<evidence type="ECO:0000313" key="9">
    <source>
        <dbReference type="EMBL" id="KAL1510777.1"/>
    </source>
</evidence>
<dbReference type="PROSITE" id="PS00107">
    <property type="entry name" value="PROTEIN_KINASE_ATP"/>
    <property type="match status" value="1"/>
</dbReference>
<evidence type="ECO:0000256" key="6">
    <source>
        <dbReference type="PROSITE-ProRule" id="PRU10141"/>
    </source>
</evidence>
<dbReference type="PANTHER" id="PTHR44329:SF288">
    <property type="entry name" value="MITOGEN-ACTIVATED PROTEIN KINASE KINASE KINASE 20"/>
    <property type="match status" value="1"/>
</dbReference>
<dbReference type="SUPFAM" id="SSF56112">
    <property type="entry name" value="Protein kinase-like (PK-like)"/>
    <property type="match status" value="1"/>
</dbReference>
<keyword evidence="4" id="KW-0418">Kinase</keyword>
<dbReference type="Gene3D" id="1.10.510.10">
    <property type="entry name" value="Transferase(Phosphotransferase) domain 1"/>
    <property type="match status" value="1"/>
</dbReference>
<keyword evidence="5 6" id="KW-0067">ATP-binding</keyword>
<dbReference type="InterPro" id="IPR000719">
    <property type="entry name" value="Prot_kinase_dom"/>
</dbReference>
<feature type="domain" description="Protein kinase" evidence="8">
    <location>
        <begin position="641"/>
        <end position="902"/>
    </location>
</feature>
<dbReference type="PROSITE" id="PS50011">
    <property type="entry name" value="PROTEIN_KINASE_DOM"/>
    <property type="match status" value="1"/>
</dbReference>
<feature type="region of interest" description="Disordered" evidence="7">
    <location>
        <begin position="85"/>
        <end position="127"/>
    </location>
</feature>
<dbReference type="CDD" id="cd13999">
    <property type="entry name" value="STKc_MAP3K-like"/>
    <property type="match status" value="1"/>
</dbReference>
<keyword evidence="2" id="KW-0808">Transferase</keyword>
<keyword evidence="10" id="KW-1185">Reference proteome</keyword>
<dbReference type="GO" id="GO:0005524">
    <property type="term" value="F:ATP binding"/>
    <property type="evidence" value="ECO:0007669"/>
    <property type="project" value="UniProtKB-UniRule"/>
</dbReference>
<keyword evidence="1" id="KW-0723">Serine/threonine-protein kinase</keyword>
<sequence length="926" mass="99533">MAGVRGVRIYLRPNGCACGVVARLPDTFERLLHIADTKFTTSPGIRPRHARLFLASGDELDDETLGLVMANEIIYASRGEAFRPPASSGAVSDNPGFSQHGGSTSCGNSSPTSNGAASNGTASHGAASQGIHAHSAPLLNQLTSSTAATVCKRQLFLIISVLIHQLQRERGATCTWVASNSTLNSFAQLINSIRPAVDCSLDTLKAYDRDTAFSARIGAIIAATRQRVYEIAPVPRLPVMASTSVGGDLDAMAVVAPAEPAVDVACEFYNTLRGYTEACELLLKRIFEIGEESHSSMTACLVHFSRYKEAHARTRGFLSAALAVHTNALASIPARAYADLVITVNQARLHHRSLETGCSALLPLLQQAFELDAPLKHVWDQLESDFDLKSVRAQLSPKRCWELFSGHVDKLKHVEELVIASLPIDDLNRAPAVPLASLTTSEVSMPQSLDLEATEVAVQVKRMCSIVTQLHGRRSSPGSDGHKRSRVVAEMSDMRVHDGTAYISPSLHPSATPASESGEDAQSDELPASTVVAEAHGAAAALSRISSAALQRALHTLLTSDPTAEECSDAPQWEGEAEGEPAKKLARVATGGARKRHGGSSSTQPPPPLSKGSSGSFAGGLMRRGDDEHVGEDWLIPIADVVLERRVGVGASGTTYLASWRGVNVAVKVAGNGVSRLSEWKSEVAALTRLRHPNIVQYMGAVVEPPTFCLVLQYCDGGDVGRMLRGLTPRGFTMHVAHGVATGMSYLHRRHIIHRDLKSANVLIDGGGGVKLTDFGVAVQVAENTNLRELTAETGTLRWMAPEVARHECYRKSADVYSFSMLLFELLTHQFPFNDRLPLQAVVASALQGLRPPLPTGTPETLVALIERCWDARASERPTFDHIQESLVAFEASMTPKEKEWLDEPSGHPVYENITSTSDNLQATGY</sequence>
<dbReference type="InterPro" id="IPR013587">
    <property type="entry name" value="Nitrate/nitrite_sensing"/>
</dbReference>
<dbReference type="EMBL" id="JBGBPQ010000015">
    <property type="protein sequence ID" value="KAL1510777.1"/>
    <property type="molecule type" value="Genomic_DNA"/>
</dbReference>
<evidence type="ECO:0000256" key="2">
    <source>
        <dbReference type="ARBA" id="ARBA00022679"/>
    </source>
</evidence>
<feature type="region of interest" description="Disordered" evidence="7">
    <location>
        <begin position="898"/>
        <end position="926"/>
    </location>
</feature>
<dbReference type="InterPro" id="IPR008271">
    <property type="entry name" value="Ser/Thr_kinase_AS"/>
</dbReference>
<dbReference type="Gene3D" id="3.30.200.20">
    <property type="entry name" value="Phosphorylase Kinase, domain 1"/>
    <property type="match status" value="1"/>
</dbReference>
<accession>A0AB34J088</accession>
<evidence type="ECO:0000313" key="10">
    <source>
        <dbReference type="Proteomes" id="UP001515480"/>
    </source>
</evidence>
<dbReference type="GO" id="GO:0004674">
    <property type="term" value="F:protein serine/threonine kinase activity"/>
    <property type="evidence" value="ECO:0007669"/>
    <property type="project" value="UniProtKB-KW"/>
</dbReference>
<dbReference type="InterPro" id="IPR051681">
    <property type="entry name" value="Ser/Thr_Kinases-Pseudokinases"/>
</dbReference>
<dbReference type="PANTHER" id="PTHR44329">
    <property type="entry name" value="SERINE/THREONINE-PROTEIN KINASE TNNI3K-RELATED"/>
    <property type="match status" value="1"/>
</dbReference>
<dbReference type="InterPro" id="IPR017441">
    <property type="entry name" value="Protein_kinase_ATP_BS"/>
</dbReference>
<evidence type="ECO:0000259" key="8">
    <source>
        <dbReference type="PROSITE" id="PS50011"/>
    </source>
</evidence>
<keyword evidence="3 6" id="KW-0547">Nucleotide-binding</keyword>
<name>A0AB34J088_PRYPA</name>
<reference evidence="9 10" key="1">
    <citation type="journal article" date="2024" name="Science">
        <title>Giant polyketide synthase enzymes in the biosynthesis of giant marine polyether toxins.</title>
        <authorList>
            <person name="Fallon T.R."/>
            <person name="Shende V.V."/>
            <person name="Wierzbicki I.H."/>
            <person name="Pendleton A.L."/>
            <person name="Watervoot N.F."/>
            <person name="Auber R.P."/>
            <person name="Gonzalez D.J."/>
            <person name="Wisecaver J.H."/>
            <person name="Moore B.S."/>
        </authorList>
    </citation>
    <scope>NUCLEOTIDE SEQUENCE [LARGE SCALE GENOMIC DNA]</scope>
    <source>
        <strain evidence="9 10">12B1</strain>
    </source>
</reference>
<feature type="compositionally biased region" description="Polar residues" evidence="7">
    <location>
        <begin position="913"/>
        <end position="926"/>
    </location>
</feature>
<feature type="compositionally biased region" description="Polar residues" evidence="7">
    <location>
        <begin position="89"/>
        <end position="122"/>
    </location>
</feature>
<dbReference type="Pfam" id="PF07714">
    <property type="entry name" value="PK_Tyr_Ser-Thr"/>
    <property type="match status" value="1"/>
</dbReference>
<evidence type="ECO:0000256" key="1">
    <source>
        <dbReference type="ARBA" id="ARBA00022527"/>
    </source>
</evidence>
<organism evidence="9 10">
    <name type="scientific">Prymnesium parvum</name>
    <name type="common">Toxic golden alga</name>
    <dbReference type="NCBI Taxonomy" id="97485"/>
    <lineage>
        <taxon>Eukaryota</taxon>
        <taxon>Haptista</taxon>
        <taxon>Haptophyta</taxon>
        <taxon>Prymnesiophyceae</taxon>
        <taxon>Prymnesiales</taxon>
        <taxon>Prymnesiaceae</taxon>
        <taxon>Prymnesium</taxon>
    </lineage>
</organism>
<protein>
    <recommendedName>
        <fullName evidence="8">Protein kinase domain-containing protein</fullName>
    </recommendedName>
</protein>
<dbReference type="PROSITE" id="PS00108">
    <property type="entry name" value="PROTEIN_KINASE_ST"/>
    <property type="match status" value="1"/>
</dbReference>
<dbReference type="SMART" id="SM00220">
    <property type="entry name" value="S_TKc"/>
    <property type="match status" value="1"/>
</dbReference>
<dbReference type="PRINTS" id="PR00109">
    <property type="entry name" value="TYRKINASE"/>
</dbReference>
<proteinExistence type="predicted"/>
<dbReference type="InterPro" id="IPR011009">
    <property type="entry name" value="Kinase-like_dom_sf"/>
</dbReference>
<feature type="region of interest" description="Disordered" evidence="7">
    <location>
        <begin position="500"/>
        <end position="526"/>
    </location>
</feature>
<dbReference type="InterPro" id="IPR001245">
    <property type="entry name" value="Ser-Thr/Tyr_kinase_cat_dom"/>
</dbReference>
<dbReference type="Proteomes" id="UP001515480">
    <property type="component" value="Unassembled WGS sequence"/>
</dbReference>
<evidence type="ECO:0000256" key="5">
    <source>
        <dbReference type="ARBA" id="ARBA00022840"/>
    </source>
</evidence>
<evidence type="ECO:0000256" key="3">
    <source>
        <dbReference type="ARBA" id="ARBA00022741"/>
    </source>
</evidence>
<dbReference type="Pfam" id="PF08376">
    <property type="entry name" value="NIT"/>
    <property type="match status" value="1"/>
</dbReference>
<feature type="region of interest" description="Disordered" evidence="7">
    <location>
        <begin position="561"/>
        <end position="623"/>
    </location>
</feature>
<evidence type="ECO:0000256" key="7">
    <source>
        <dbReference type="SAM" id="MobiDB-lite"/>
    </source>
</evidence>
<dbReference type="AlphaFoldDB" id="A0AB34J088"/>